<feature type="domain" description="RNA polymerase sigma factor 70 region 4 type 2" evidence="7">
    <location>
        <begin position="133"/>
        <end position="171"/>
    </location>
</feature>
<dbReference type="RefSeq" id="WP_250721930.1">
    <property type="nucleotide sequence ID" value="NZ_CP098400.1"/>
</dbReference>
<keyword evidence="2" id="KW-0805">Transcription regulation</keyword>
<dbReference type="EMBL" id="CP098400">
    <property type="protein sequence ID" value="URW78566.1"/>
    <property type="molecule type" value="Genomic_DNA"/>
</dbReference>
<evidence type="ECO:0000256" key="2">
    <source>
        <dbReference type="ARBA" id="ARBA00023015"/>
    </source>
</evidence>
<dbReference type="GO" id="GO:0003677">
    <property type="term" value="F:DNA binding"/>
    <property type="evidence" value="ECO:0007669"/>
    <property type="project" value="UniProtKB-KW"/>
</dbReference>
<comment type="similarity">
    <text evidence="1">Belongs to the sigma-70 factor family. ECF subfamily.</text>
</comment>
<reference evidence="8" key="1">
    <citation type="submission" date="2022-05" db="EMBL/GenBank/DDBJ databases">
        <authorList>
            <person name="Sun X."/>
        </authorList>
    </citation>
    <scope>NUCLEOTIDE SEQUENCE</scope>
    <source>
        <strain evidence="8">Ai-910</strain>
    </source>
</reference>
<evidence type="ECO:0000256" key="3">
    <source>
        <dbReference type="ARBA" id="ARBA00023082"/>
    </source>
</evidence>
<dbReference type="KEGG" id="alkq:M9189_06775"/>
<gene>
    <name evidence="8" type="ORF">M9189_06775</name>
</gene>
<dbReference type="Gene3D" id="1.10.1740.10">
    <property type="match status" value="1"/>
</dbReference>
<dbReference type="SUPFAM" id="SSF88946">
    <property type="entry name" value="Sigma2 domain of RNA polymerase sigma factors"/>
    <property type="match status" value="1"/>
</dbReference>
<dbReference type="Pfam" id="PF04542">
    <property type="entry name" value="Sigma70_r2"/>
    <property type="match status" value="1"/>
</dbReference>
<evidence type="ECO:0000259" key="7">
    <source>
        <dbReference type="Pfam" id="PF08281"/>
    </source>
</evidence>
<dbReference type="CDD" id="cd06171">
    <property type="entry name" value="Sigma70_r4"/>
    <property type="match status" value="1"/>
</dbReference>
<evidence type="ECO:0000256" key="1">
    <source>
        <dbReference type="ARBA" id="ARBA00010641"/>
    </source>
</evidence>
<dbReference type="NCBIfam" id="TIGR02937">
    <property type="entry name" value="sigma70-ECF"/>
    <property type="match status" value="1"/>
</dbReference>
<feature type="domain" description="RNA polymerase sigma-70 region 2" evidence="6">
    <location>
        <begin position="27"/>
        <end position="95"/>
    </location>
</feature>
<evidence type="ECO:0000313" key="9">
    <source>
        <dbReference type="Proteomes" id="UP001056426"/>
    </source>
</evidence>
<dbReference type="SUPFAM" id="SSF88659">
    <property type="entry name" value="Sigma3 and sigma4 domains of RNA polymerase sigma factors"/>
    <property type="match status" value="1"/>
</dbReference>
<evidence type="ECO:0000256" key="5">
    <source>
        <dbReference type="ARBA" id="ARBA00023163"/>
    </source>
</evidence>
<dbReference type="InterPro" id="IPR007627">
    <property type="entry name" value="RNA_pol_sigma70_r2"/>
</dbReference>
<dbReference type="Proteomes" id="UP001056426">
    <property type="component" value="Chromosome"/>
</dbReference>
<dbReference type="InterPro" id="IPR013324">
    <property type="entry name" value="RNA_pol_sigma_r3/r4-like"/>
</dbReference>
<sequence>MTDILMLSDEELVKGFVSGEKKCFDVLLERHKQRVYSYIIMMVRKQELAEDLFQDTFLKVYNTLIEGRYSESGRFVSWVLRIAHNLVIDHYRRQKHFPVIYNDDCSKDMFNSTRFADRTIEEEIVFEEALKDVGDLVERLPDNQKEVVVMRHYLGLSFKEIAEETNVSINTALGRMRYALINLRKMMEERNAGLVQQA</sequence>
<dbReference type="InterPro" id="IPR036388">
    <property type="entry name" value="WH-like_DNA-bd_sf"/>
</dbReference>
<keyword evidence="3" id="KW-0731">Sigma factor</keyword>
<organism evidence="8 9">
    <name type="scientific">Xiashengella succiniciproducens</name>
    <dbReference type="NCBI Taxonomy" id="2949635"/>
    <lineage>
        <taxon>Bacteria</taxon>
        <taxon>Pseudomonadati</taxon>
        <taxon>Bacteroidota</taxon>
        <taxon>Bacteroidia</taxon>
        <taxon>Marinilabiliales</taxon>
        <taxon>Marinilabiliaceae</taxon>
        <taxon>Xiashengella</taxon>
    </lineage>
</organism>
<dbReference type="PANTHER" id="PTHR43133">
    <property type="entry name" value="RNA POLYMERASE ECF-TYPE SIGMA FACTO"/>
    <property type="match status" value="1"/>
</dbReference>
<proteinExistence type="inferred from homology"/>
<dbReference type="PANTHER" id="PTHR43133:SF8">
    <property type="entry name" value="RNA POLYMERASE SIGMA FACTOR HI_1459-RELATED"/>
    <property type="match status" value="1"/>
</dbReference>
<dbReference type="GO" id="GO:0006352">
    <property type="term" value="P:DNA-templated transcription initiation"/>
    <property type="evidence" value="ECO:0007669"/>
    <property type="project" value="InterPro"/>
</dbReference>
<dbReference type="AlphaFoldDB" id="A0A9J6ZM05"/>
<dbReference type="Gene3D" id="1.10.10.10">
    <property type="entry name" value="Winged helix-like DNA-binding domain superfamily/Winged helix DNA-binding domain"/>
    <property type="match status" value="1"/>
</dbReference>
<dbReference type="Pfam" id="PF08281">
    <property type="entry name" value="Sigma70_r4_2"/>
    <property type="match status" value="1"/>
</dbReference>
<accession>A0A9J6ZM05</accession>
<dbReference type="InterPro" id="IPR013325">
    <property type="entry name" value="RNA_pol_sigma_r2"/>
</dbReference>
<name>A0A9J6ZM05_9BACT</name>
<evidence type="ECO:0000259" key="6">
    <source>
        <dbReference type="Pfam" id="PF04542"/>
    </source>
</evidence>
<keyword evidence="5" id="KW-0804">Transcription</keyword>
<dbReference type="GO" id="GO:0016987">
    <property type="term" value="F:sigma factor activity"/>
    <property type="evidence" value="ECO:0007669"/>
    <property type="project" value="UniProtKB-KW"/>
</dbReference>
<dbReference type="InterPro" id="IPR013249">
    <property type="entry name" value="RNA_pol_sigma70_r4_t2"/>
</dbReference>
<reference evidence="8" key="2">
    <citation type="submission" date="2022-06" db="EMBL/GenBank/DDBJ databases">
        <title>Xiashengella guii gen. nov. sp. nov., a bacterium isolated form anaerobic digestion tank.</title>
        <authorList>
            <person name="Huang H."/>
        </authorList>
    </citation>
    <scope>NUCLEOTIDE SEQUENCE</scope>
    <source>
        <strain evidence="8">Ai-910</strain>
    </source>
</reference>
<dbReference type="InterPro" id="IPR014284">
    <property type="entry name" value="RNA_pol_sigma-70_dom"/>
</dbReference>
<evidence type="ECO:0000256" key="4">
    <source>
        <dbReference type="ARBA" id="ARBA00023125"/>
    </source>
</evidence>
<protein>
    <submittedName>
        <fullName evidence="8">Sigma-70 family RNA polymerase sigma factor</fullName>
    </submittedName>
</protein>
<keyword evidence="4" id="KW-0238">DNA-binding</keyword>
<keyword evidence="9" id="KW-1185">Reference proteome</keyword>
<evidence type="ECO:0000313" key="8">
    <source>
        <dbReference type="EMBL" id="URW78566.1"/>
    </source>
</evidence>
<dbReference type="InterPro" id="IPR039425">
    <property type="entry name" value="RNA_pol_sigma-70-like"/>
</dbReference>